<keyword evidence="2" id="KW-1133">Transmembrane helix</keyword>
<evidence type="ECO:0000256" key="2">
    <source>
        <dbReference type="SAM" id="Phobius"/>
    </source>
</evidence>
<keyword evidence="4" id="KW-1185">Reference proteome</keyword>
<dbReference type="AlphaFoldDB" id="A0AAC9HMN9"/>
<feature type="compositionally biased region" description="Basic and acidic residues" evidence="1">
    <location>
        <begin position="56"/>
        <end position="65"/>
    </location>
</feature>
<dbReference type="Proteomes" id="UP000095210">
    <property type="component" value="Chromosome"/>
</dbReference>
<dbReference type="RefSeq" id="WP_069847374.1">
    <property type="nucleotide sequence ID" value="NZ_CP014859.1"/>
</dbReference>
<dbReference type="KEGG" id="ahm:TL08_06550"/>
<evidence type="ECO:0000313" key="3">
    <source>
        <dbReference type="EMBL" id="AOS62134.1"/>
    </source>
</evidence>
<feature type="transmembrane region" description="Helical" evidence="2">
    <location>
        <begin position="6"/>
        <end position="30"/>
    </location>
</feature>
<keyword evidence="2" id="KW-0472">Membrane</keyword>
<reference evidence="4" key="1">
    <citation type="submission" date="2016-03" db="EMBL/GenBank/DDBJ databases">
        <title>Complete genome sequence of the type strain Actinoalloteichus hymeniacidonis DSM 45092.</title>
        <authorList>
            <person name="Schaffert L."/>
            <person name="Albersmeier A."/>
            <person name="Winkler A."/>
            <person name="Kalinowski J."/>
            <person name="Zotchev S."/>
            <person name="Ruckert C."/>
        </authorList>
    </citation>
    <scope>NUCLEOTIDE SEQUENCE [LARGE SCALE GENOMIC DNA]</scope>
    <source>
        <strain evidence="4">HPA177(T) (DSM 45092(T))</strain>
    </source>
</reference>
<sequence length="65" mass="6695">MGLRFFVISAVAMIASAIVGILLGAVLSTLHADVQTTNRSLDSIPGWSATESVGPPHHEAPVRAG</sequence>
<name>A0AAC9HMN9_9PSEU</name>
<protein>
    <recommendedName>
        <fullName evidence="5">DUF2613 family protein</fullName>
    </recommendedName>
</protein>
<organism evidence="3 4">
    <name type="scientific">Actinoalloteichus hymeniacidonis</name>
    <dbReference type="NCBI Taxonomy" id="340345"/>
    <lineage>
        <taxon>Bacteria</taxon>
        <taxon>Bacillati</taxon>
        <taxon>Actinomycetota</taxon>
        <taxon>Actinomycetes</taxon>
        <taxon>Pseudonocardiales</taxon>
        <taxon>Pseudonocardiaceae</taxon>
        <taxon>Actinoalloteichus</taxon>
    </lineage>
</organism>
<dbReference type="EMBL" id="CP014859">
    <property type="protein sequence ID" value="AOS62134.1"/>
    <property type="molecule type" value="Genomic_DNA"/>
</dbReference>
<evidence type="ECO:0008006" key="5">
    <source>
        <dbReference type="Google" id="ProtNLM"/>
    </source>
</evidence>
<proteinExistence type="predicted"/>
<accession>A0AAC9HMN9</accession>
<evidence type="ECO:0000313" key="4">
    <source>
        <dbReference type="Proteomes" id="UP000095210"/>
    </source>
</evidence>
<keyword evidence="2" id="KW-0812">Transmembrane</keyword>
<gene>
    <name evidence="3" type="ORF">TL08_06550</name>
</gene>
<evidence type="ECO:0000256" key="1">
    <source>
        <dbReference type="SAM" id="MobiDB-lite"/>
    </source>
</evidence>
<feature type="region of interest" description="Disordered" evidence="1">
    <location>
        <begin position="40"/>
        <end position="65"/>
    </location>
</feature>